<dbReference type="SUPFAM" id="SSF55729">
    <property type="entry name" value="Acyl-CoA N-acyltransferases (Nat)"/>
    <property type="match status" value="1"/>
</dbReference>
<dbReference type="Gene3D" id="3.40.630.30">
    <property type="match status" value="1"/>
</dbReference>
<keyword evidence="3" id="KW-1185">Reference proteome</keyword>
<comment type="caution">
    <text evidence="2">The sequence shown here is derived from an EMBL/GenBank/DDBJ whole genome shotgun (WGS) entry which is preliminary data.</text>
</comment>
<dbReference type="AlphaFoldDB" id="A0A9W9VS20"/>
<dbReference type="Pfam" id="PF13302">
    <property type="entry name" value="Acetyltransf_3"/>
    <property type="match status" value="1"/>
</dbReference>
<dbReference type="InterPro" id="IPR016181">
    <property type="entry name" value="Acyl_CoA_acyltransferase"/>
</dbReference>
<dbReference type="PANTHER" id="PTHR43792:SF1">
    <property type="entry name" value="N-ACETYLTRANSFERASE DOMAIN-CONTAINING PROTEIN"/>
    <property type="match status" value="1"/>
</dbReference>
<dbReference type="OrthoDB" id="4072826at2759"/>
<evidence type="ECO:0000313" key="2">
    <source>
        <dbReference type="EMBL" id="KAJ5388247.1"/>
    </source>
</evidence>
<sequence>MKAAPQVPTKGTLYPAQPVRVVVPPNPDVIETKNLRLRPLRSSDAAHVFEFRSRQDVAEWLWPKIPHSHIEETEANIAGKVFQTPDATGAIRKQFHFAIISAKDPTQKVIGTVGINSLAPAPSIGYGLHPDFWGKGYASEAVTGMINAWWKLDRIDPAQLRPASEKERLFAACNKANIGSMKVLQKSGFKVYQELHLDGDTLALFDLERPQS</sequence>
<name>A0A9W9VS20_9EURO</name>
<gene>
    <name evidence="2" type="ORF">N7509_010788</name>
</gene>
<feature type="domain" description="N-acetyltransferase" evidence="1">
    <location>
        <begin position="35"/>
        <end position="208"/>
    </location>
</feature>
<protein>
    <recommendedName>
        <fullName evidence="1">N-acetyltransferase domain-containing protein</fullName>
    </recommendedName>
</protein>
<dbReference type="InterPro" id="IPR051531">
    <property type="entry name" value="N-acetyltransferase"/>
</dbReference>
<dbReference type="PANTHER" id="PTHR43792">
    <property type="entry name" value="GNAT FAMILY, PUTATIVE (AFU_ORTHOLOGUE AFUA_3G00765)-RELATED-RELATED"/>
    <property type="match status" value="1"/>
</dbReference>
<dbReference type="GeneID" id="81374405"/>
<organism evidence="2 3">
    <name type="scientific">Penicillium cosmopolitanum</name>
    <dbReference type="NCBI Taxonomy" id="1131564"/>
    <lineage>
        <taxon>Eukaryota</taxon>
        <taxon>Fungi</taxon>
        <taxon>Dikarya</taxon>
        <taxon>Ascomycota</taxon>
        <taxon>Pezizomycotina</taxon>
        <taxon>Eurotiomycetes</taxon>
        <taxon>Eurotiomycetidae</taxon>
        <taxon>Eurotiales</taxon>
        <taxon>Aspergillaceae</taxon>
        <taxon>Penicillium</taxon>
    </lineage>
</organism>
<dbReference type="PROSITE" id="PS51186">
    <property type="entry name" value="GNAT"/>
    <property type="match status" value="1"/>
</dbReference>
<accession>A0A9W9VS20</accession>
<dbReference type="Proteomes" id="UP001147747">
    <property type="component" value="Unassembled WGS sequence"/>
</dbReference>
<reference evidence="2" key="1">
    <citation type="submission" date="2022-12" db="EMBL/GenBank/DDBJ databases">
        <authorList>
            <person name="Petersen C."/>
        </authorList>
    </citation>
    <scope>NUCLEOTIDE SEQUENCE</scope>
    <source>
        <strain evidence="2">IBT 29677</strain>
    </source>
</reference>
<dbReference type="RefSeq" id="XP_056486045.1">
    <property type="nucleotide sequence ID" value="XM_056635425.1"/>
</dbReference>
<dbReference type="EMBL" id="JAPZBU010000009">
    <property type="protein sequence ID" value="KAJ5388247.1"/>
    <property type="molecule type" value="Genomic_DNA"/>
</dbReference>
<evidence type="ECO:0000313" key="3">
    <source>
        <dbReference type="Proteomes" id="UP001147747"/>
    </source>
</evidence>
<dbReference type="GO" id="GO:0016747">
    <property type="term" value="F:acyltransferase activity, transferring groups other than amino-acyl groups"/>
    <property type="evidence" value="ECO:0007669"/>
    <property type="project" value="InterPro"/>
</dbReference>
<dbReference type="InterPro" id="IPR000182">
    <property type="entry name" value="GNAT_dom"/>
</dbReference>
<reference evidence="2" key="2">
    <citation type="journal article" date="2023" name="IMA Fungus">
        <title>Comparative genomic study of the Penicillium genus elucidates a diverse pangenome and 15 lateral gene transfer events.</title>
        <authorList>
            <person name="Petersen C."/>
            <person name="Sorensen T."/>
            <person name="Nielsen M.R."/>
            <person name="Sondergaard T.E."/>
            <person name="Sorensen J.L."/>
            <person name="Fitzpatrick D.A."/>
            <person name="Frisvad J.C."/>
            <person name="Nielsen K.L."/>
        </authorList>
    </citation>
    <scope>NUCLEOTIDE SEQUENCE</scope>
    <source>
        <strain evidence="2">IBT 29677</strain>
    </source>
</reference>
<evidence type="ECO:0000259" key="1">
    <source>
        <dbReference type="PROSITE" id="PS51186"/>
    </source>
</evidence>
<proteinExistence type="predicted"/>